<dbReference type="RefSeq" id="WP_353713517.1">
    <property type="nucleotide sequence ID" value="NZ_CP159280.1"/>
</dbReference>
<evidence type="ECO:0000256" key="1">
    <source>
        <dbReference type="SAM" id="MobiDB-lite"/>
    </source>
</evidence>
<accession>A0AAU8EYF0</accession>
<organism evidence="2">
    <name type="scientific">Arthrobacter sp. K5</name>
    <dbReference type="NCBI Taxonomy" id="2839623"/>
    <lineage>
        <taxon>Bacteria</taxon>
        <taxon>Bacillati</taxon>
        <taxon>Actinomycetota</taxon>
        <taxon>Actinomycetes</taxon>
        <taxon>Micrococcales</taxon>
        <taxon>Micrococcaceae</taxon>
        <taxon>Arthrobacter</taxon>
    </lineage>
</organism>
<feature type="region of interest" description="Disordered" evidence="1">
    <location>
        <begin position="1"/>
        <end position="43"/>
    </location>
</feature>
<dbReference type="Pfam" id="PF21983">
    <property type="entry name" value="NikA-like"/>
    <property type="match status" value="1"/>
</dbReference>
<feature type="compositionally biased region" description="Basic residues" evidence="1">
    <location>
        <begin position="22"/>
        <end position="31"/>
    </location>
</feature>
<name>A0AAU8EYF0_9MICC</name>
<geneLocation type="plasmid" evidence="2">
    <name>unnamed</name>
</geneLocation>
<protein>
    <submittedName>
        <fullName evidence="2">MobC family plasmid mobilization relaxosome protein</fullName>
    </submittedName>
</protein>
<evidence type="ECO:0000313" key="2">
    <source>
        <dbReference type="EMBL" id="XCH13810.1"/>
    </source>
</evidence>
<reference evidence="2" key="1">
    <citation type="submission" date="2024-06" db="EMBL/GenBank/DDBJ databases">
        <title>Biodegradation of dimethachlon by Arthrobacter sp. K5: mechanistic insights and ecological implications.</title>
        <authorList>
            <person name="Hu S."/>
            <person name="Lu P."/>
        </authorList>
    </citation>
    <scope>NUCLEOTIDE SEQUENCE</scope>
    <source>
        <strain evidence="2">K5</strain>
        <plasmid evidence="2">unnamed</plasmid>
    </source>
</reference>
<dbReference type="AlphaFoldDB" id="A0AAU8EYF0"/>
<gene>
    <name evidence="2" type="ORF">ABRP34_23465</name>
</gene>
<proteinExistence type="predicted"/>
<sequence length="144" mass="15628">MPKENLSGEGVPEGSISEKSVRRSRLSKQRRPNSPAGTKKRREVWVTAEEEAALIARAARENLTVPNLLITAALSEGSETPTQRKAAMAELMALHTLLARVSNNVNQIARHANAGDDFPQDATAALAYVREVAKRIDATIEGLM</sequence>
<dbReference type="InterPro" id="IPR053842">
    <property type="entry name" value="NikA-like"/>
</dbReference>
<dbReference type="EMBL" id="CP159280">
    <property type="protein sequence ID" value="XCH13810.1"/>
    <property type="molecule type" value="Genomic_DNA"/>
</dbReference>
<keyword evidence="2" id="KW-0614">Plasmid</keyword>